<feature type="transmembrane region" description="Helical" evidence="8">
    <location>
        <begin position="185"/>
        <end position="202"/>
    </location>
</feature>
<evidence type="ECO:0000256" key="5">
    <source>
        <dbReference type="ARBA" id="ARBA00022989"/>
    </source>
</evidence>
<protein>
    <submittedName>
        <fullName evidence="10">MFS transporter</fullName>
    </submittedName>
</protein>
<feature type="transmembrane region" description="Helical" evidence="8">
    <location>
        <begin position="118"/>
        <end position="142"/>
    </location>
</feature>
<evidence type="ECO:0000256" key="2">
    <source>
        <dbReference type="ARBA" id="ARBA00022448"/>
    </source>
</evidence>
<dbReference type="InterPro" id="IPR050171">
    <property type="entry name" value="MFS_Transporters"/>
</dbReference>
<keyword evidence="6 8" id="KW-0472">Membrane</keyword>
<evidence type="ECO:0000313" key="10">
    <source>
        <dbReference type="EMBL" id="MDI5961604.1"/>
    </source>
</evidence>
<feature type="compositionally biased region" description="Low complexity" evidence="7">
    <location>
        <begin position="7"/>
        <end position="23"/>
    </location>
</feature>
<evidence type="ECO:0000259" key="9">
    <source>
        <dbReference type="PROSITE" id="PS50850"/>
    </source>
</evidence>
<dbReference type="InterPro" id="IPR020846">
    <property type="entry name" value="MFS_dom"/>
</dbReference>
<dbReference type="PANTHER" id="PTHR23517">
    <property type="entry name" value="RESISTANCE PROTEIN MDTM, PUTATIVE-RELATED-RELATED"/>
    <property type="match status" value="1"/>
</dbReference>
<feature type="transmembrane region" description="Helical" evidence="8">
    <location>
        <begin position="265"/>
        <end position="287"/>
    </location>
</feature>
<evidence type="ECO:0000256" key="4">
    <source>
        <dbReference type="ARBA" id="ARBA00022692"/>
    </source>
</evidence>
<evidence type="ECO:0000256" key="7">
    <source>
        <dbReference type="SAM" id="MobiDB-lite"/>
    </source>
</evidence>
<dbReference type="PROSITE" id="PS50850">
    <property type="entry name" value="MFS"/>
    <property type="match status" value="1"/>
</dbReference>
<evidence type="ECO:0000313" key="11">
    <source>
        <dbReference type="Proteomes" id="UP001156398"/>
    </source>
</evidence>
<feature type="transmembrane region" description="Helical" evidence="8">
    <location>
        <begin position="59"/>
        <end position="81"/>
    </location>
</feature>
<keyword evidence="4 8" id="KW-0812">Transmembrane</keyword>
<accession>A0ABT6VT01</accession>
<dbReference type="RefSeq" id="WP_271325693.1">
    <property type="nucleotide sequence ID" value="NZ_JAAGKO020000002.1"/>
</dbReference>
<name>A0ABT6VT01_9ACTN</name>
<gene>
    <name evidence="10" type="ORF">POF43_002515</name>
</gene>
<evidence type="ECO:0000256" key="6">
    <source>
        <dbReference type="ARBA" id="ARBA00023136"/>
    </source>
</evidence>
<dbReference type="SUPFAM" id="SSF103473">
    <property type="entry name" value="MFS general substrate transporter"/>
    <property type="match status" value="1"/>
</dbReference>
<evidence type="ECO:0000256" key="3">
    <source>
        <dbReference type="ARBA" id="ARBA00022475"/>
    </source>
</evidence>
<feature type="transmembrane region" description="Helical" evidence="8">
    <location>
        <begin position="299"/>
        <end position="317"/>
    </location>
</feature>
<reference evidence="10 11" key="1">
    <citation type="submission" date="2023-05" db="EMBL/GenBank/DDBJ databases">
        <title>Streptantibioticus silvisoli sp. nov., acidotolerant actinomycetes 1 from pine litter.</title>
        <authorList>
            <person name="Swiecimska M."/>
            <person name="Golinska P."/>
            <person name="Sangal V."/>
            <person name="Wachnowicz B."/>
            <person name="Goodfellow M."/>
        </authorList>
    </citation>
    <scope>NUCLEOTIDE SEQUENCE [LARGE SCALE GENOMIC DNA]</scope>
    <source>
        <strain evidence="10 11">SL54</strain>
    </source>
</reference>
<feature type="transmembrane region" description="Helical" evidence="8">
    <location>
        <begin position="31"/>
        <end position="53"/>
    </location>
</feature>
<comment type="caution">
    <text evidence="10">The sequence shown here is derived from an EMBL/GenBank/DDBJ whole genome shotgun (WGS) entry which is preliminary data.</text>
</comment>
<keyword evidence="2" id="KW-0813">Transport</keyword>
<proteinExistence type="predicted"/>
<evidence type="ECO:0000256" key="8">
    <source>
        <dbReference type="SAM" id="Phobius"/>
    </source>
</evidence>
<feature type="transmembrane region" description="Helical" evidence="8">
    <location>
        <begin position="93"/>
        <end position="112"/>
    </location>
</feature>
<feature type="domain" description="Major facilitator superfamily (MFS) profile" evidence="9">
    <location>
        <begin position="22"/>
        <end position="418"/>
    </location>
</feature>
<dbReference type="Proteomes" id="UP001156398">
    <property type="component" value="Unassembled WGS sequence"/>
</dbReference>
<feature type="transmembrane region" description="Helical" evidence="8">
    <location>
        <begin position="241"/>
        <end position="259"/>
    </location>
</feature>
<dbReference type="InterPro" id="IPR036259">
    <property type="entry name" value="MFS_trans_sf"/>
</dbReference>
<dbReference type="InterPro" id="IPR011701">
    <property type="entry name" value="MFS"/>
</dbReference>
<keyword evidence="3" id="KW-1003">Cell membrane</keyword>
<dbReference type="PANTHER" id="PTHR23517:SF2">
    <property type="entry name" value="MULTIDRUG RESISTANCE PROTEIN MDTH"/>
    <property type="match status" value="1"/>
</dbReference>
<dbReference type="EMBL" id="JAAGKO020000002">
    <property type="protein sequence ID" value="MDI5961604.1"/>
    <property type="molecule type" value="Genomic_DNA"/>
</dbReference>
<keyword evidence="11" id="KW-1185">Reference proteome</keyword>
<feature type="region of interest" description="Disordered" evidence="7">
    <location>
        <begin position="1"/>
        <end position="26"/>
    </location>
</feature>
<feature type="transmembrane region" description="Helical" evidence="8">
    <location>
        <begin position="162"/>
        <end position="179"/>
    </location>
</feature>
<organism evidence="10 11">
    <name type="scientific">Streptantibioticus silvisoli</name>
    <dbReference type="NCBI Taxonomy" id="2705255"/>
    <lineage>
        <taxon>Bacteria</taxon>
        <taxon>Bacillati</taxon>
        <taxon>Actinomycetota</taxon>
        <taxon>Actinomycetes</taxon>
        <taxon>Kitasatosporales</taxon>
        <taxon>Streptomycetaceae</taxon>
        <taxon>Streptantibioticus</taxon>
    </lineage>
</organism>
<dbReference type="Gene3D" id="1.20.1250.20">
    <property type="entry name" value="MFS general substrate transporter like domains"/>
    <property type="match status" value="1"/>
</dbReference>
<feature type="transmembrane region" description="Helical" evidence="8">
    <location>
        <begin position="392"/>
        <end position="411"/>
    </location>
</feature>
<sequence length="418" mass="43824">MTSEAVAGTQPPGADGPAGPPTAERAGRGPLLVTLVADGIGSGMFLPFAVVYFQHTTTIPLATIGFALTTAGLLSLTPLPLVGPLIDRFGPRAVAVVANLVCALAFAGYLVADSPWLLVVAAFLAGVGQGTGWTTMLGLVGLVSTPEERGHWFAVQSATRNMGYGLGGIAGAVAVGTGAHWAYPLLAVVNAVSYLVVAVLLLRWRLPARPRPAASAQQSPPGRYGTVLRDRSLQVVWSTNLLLVLCMSVLSVLLTVYVVEVLGLPAWLGGALFSLNTALVVLTQTTVTRWVADVPRPRVVQVAALLWAVSFVILWSLSAAPRWLLLPGAVVAVTVYTVAEMLHAPSISTLATEIAPPGSPGRHFAVFQLSWSLGTTLAPALLIWLLSRGTQWPWSVLLVMCAVAAVTVGRLRRLPVPR</sequence>
<keyword evidence="5 8" id="KW-1133">Transmembrane helix</keyword>
<comment type="subcellular location">
    <subcellularLocation>
        <location evidence="1">Cell membrane</location>
        <topology evidence="1">Multi-pass membrane protein</topology>
    </subcellularLocation>
</comment>
<feature type="transmembrane region" description="Helical" evidence="8">
    <location>
        <begin position="364"/>
        <end position="386"/>
    </location>
</feature>
<evidence type="ECO:0000256" key="1">
    <source>
        <dbReference type="ARBA" id="ARBA00004651"/>
    </source>
</evidence>
<dbReference type="Pfam" id="PF07690">
    <property type="entry name" value="MFS_1"/>
    <property type="match status" value="1"/>
</dbReference>